<accession>A0A1G7HHY8</accession>
<dbReference type="AlphaFoldDB" id="A0A1G7HHY8"/>
<dbReference type="GO" id="GO:0003700">
    <property type="term" value="F:DNA-binding transcription factor activity"/>
    <property type="evidence" value="ECO:0007669"/>
    <property type="project" value="InterPro"/>
</dbReference>
<dbReference type="PANTHER" id="PTHR18964:SF149">
    <property type="entry name" value="BIFUNCTIONAL UDP-N-ACETYLGLUCOSAMINE 2-EPIMERASE_N-ACETYLMANNOSAMINE KINASE"/>
    <property type="match status" value="1"/>
</dbReference>
<proteinExistence type="inferred from homology"/>
<dbReference type="InterPro" id="IPR036388">
    <property type="entry name" value="WH-like_DNA-bd_sf"/>
</dbReference>
<evidence type="ECO:0000259" key="2">
    <source>
        <dbReference type="Pfam" id="PF12802"/>
    </source>
</evidence>
<dbReference type="STRING" id="482827.SAMN04488243_11944"/>
<dbReference type="PANTHER" id="PTHR18964">
    <property type="entry name" value="ROK (REPRESSOR, ORF, KINASE) FAMILY"/>
    <property type="match status" value="1"/>
</dbReference>
<dbReference type="Proteomes" id="UP000199446">
    <property type="component" value="Unassembled WGS sequence"/>
</dbReference>
<dbReference type="InterPro" id="IPR049874">
    <property type="entry name" value="ROK_cs"/>
</dbReference>
<dbReference type="EMBL" id="FNBC01000019">
    <property type="protein sequence ID" value="SDE99639.1"/>
    <property type="molecule type" value="Genomic_DNA"/>
</dbReference>
<dbReference type="PROSITE" id="PS01125">
    <property type="entry name" value="ROK"/>
    <property type="match status" value="1"/>
</dbReference>
<keyword evidence="3" id="KW-0418">Kinase</keyword>
<dbReference type="GO" id="GO:0016301">
    <property type="term" value="F:kinase activity"/>
    <property type="evidence" value="ECO:0007669"/>
    <property type="project" value="UniProtKB-KW"/>
</dbReference>
<dbReference type="InterPro" id="IPR000835">
    <property type="entry name" value="HTH_MarR-typ"/>
</dbReference>
<dbReference type="Gene3D" id="1.10.10.10">
    <property type="entry name" value="Winged helix-like DNA-binding domain superfamily/Winged helix DNA-binding domain"/>
    <property type="match status" value="1"/>
</dbReference>
<comment type="similarity">
    <text evidence="1">Belongs to the ROK (NagC/XylR) family.</text>
</comment>
<protein>
    <submittedName>
        <fullName evidence="3">Sugar kinase of the NBD/HSP70 family, may contain an N-terminal HTH domain</fullName>
    </submittedName>
</protein>
<dbReference type="InterPro" id="IPR000600">
    <property type="entry name" value="ROK"/>
</dbReference>
<name>A0A1G7HHY8_9DEIN</name>
<dbReference type="SUPFAM" id="SSF46785">
    <property type="entry name" value="Winged helix' DNA-binding domain"/>
    <property type="match status" value="1"/>
</dbReference>
<dbReference type="SUPFAM" id="SSF53067">
    <property type="entry name" value="Actin-like ATPase domain"/>
    <property type="match status" value="1"/>
</dbReference>
<dbReference type="CDD" id="cd00090">
    <property type="entry name" value="HTH_ARSR"/>
    <property type="match status" value="1"/>
</dbReference>
<reference evidence="4" key="1">
    <citation type="submission" date="2016-10" db="EMBL/GenBank/DDBJ databases">
        <authorList>
            <person name="Varghese N."/>
            <person name="Submissions S."/>
        </authorList>
    </citation>
    <scope>NUCLEOTIDE SEQUENCE [LARGE SCALE GENOMIC DNA]</scope>
    <source>
        <strain evidence="4">CGMCC 1.6992</strain>
    </source>
</reference>
<dbReference type="InterPro" id="IPR043129">
    <property type="entry name" value="ATPase_NBD"/>
</dbReference>
<sequence length="400" mass="42811">MGARVRKGDTQEIRRLNRRAILEHLRQGPLTRAELSRRTGLAKSAISRLVDELLQEGLLEEGAFTSPPLGRPGTLLHLRPRARFALGAELGVEGTVLLALDWRGEVLWAREWRHDPHAGPEERLDRLRQEVLPRATGALGLGFTLPGVVGDRLLLAPNLGWRDLDLRPLLSGFPLAVAMENDAKASALSEVFFHGEANLAYVVLSTGLGVGVVAEGRLLRGANGAAGELGHWLGPGERACACGRVGCLETALGLGTLLAHHQALGGRAEDLEALLHLARQGDPLALQALAHLGEALGRFLANLAVAYDPALVVVGGKAAEFFPFLEASLRRSLEAHAFVEAHRALPVRPSVYGHLAPAVGGASLFLARFLELGGLWAESPRRNGGRYEEVAFGDRRGLGA</sequence>
<keyword evidence="4" id="KW-1185">Reference proteome</keyword>
<evidence type="ECO:0000256" key="1">
    <source>
        <dbReference type="ARBA" id="ARBA00006479"/>
    </source>
</evidence>
<evidence type="ECO:0000313" key="4">
    <source>
        <dbReference type="Proteomes" id="UP000199446"/>
    </source>
</evidence>
<gene>
    <name evidence="3" type="ORF">SAMN04488243_11944</name>
</gene>
<keyword evidence="3" id="KW-0808">Transferase</keyword>
<feature type="domain" description="HTH marR-type" evidence="2">
    <location>
        <begin position="21"/>
        <end position="60"/>
    </location>
</feature>
<evidence type="ECO:0000313" key="3">
    <source>
        <dbReference type="EMBL" id="SDE99639.1"/>
    </source>
</evidence>
<dbReference type="Gene3D" id="3.30.420.40">
    <property type="match status" value="2"/>
</dbReference>
<organism evidence="3 4">
    <name type="scientific">Thermus arciformis</name>
    <dbReference type="NCBI Taxonomy" id="482827"/>
    <lineage>
        <taxon>Bacteria</taxon>
        <taxon>Thermotogati</taxon>
        <taxon>Deinococcota</taxon>
        <taxon>Deinococci</taxon>
        <taxon>Thermales</taxon>
        <taxon>Thermaceae</taxon>
        <taxon>Thermus</taxon>
    </lineage>
</organism>
<dbReference type="Pfam" id="PF00480">
    <property type="entry name" value="ROK"/>
    <property type="match status" value="1"/>
</dbReference>
<dbReference type="Pfam" id="PF12802">
    <property type="entry name" value="MarR_2"/>
    <property type="match status" value="1"/>
</dbReference>
<dbReference type="InterPro" id="IPR011991">
    <property type="entry name" value="ArsR-like_HTH"/>
</dbReference>
<dbReference type="InterPro" id="IPR036390">
    <property type="entry name" value="WH_DNA-bd_sf"/>
</dbReference>